<evidence type="ECO:0000313" key="2">
    <source>
        <dbReference type="Proteomes" id="UP000305948"/>
    </source>
</evidence>
<protein>
    <submittedName>
        <fullName evidence="1">Uncharacterized protein</fullName>
    </submittedName>
</protein>
<dbReference type="AlphaFoldDB" id="A0A5C3MK82"/>
<dbReference type="Proteomes" id="UP000305948">
    <property type="component" value="Unassembled WGS sequence"/>
</dbReference>
<gene>
    <name evidence="1" type="ORF">OE88DRAFT_1103760</name>
</gene>
<reference evidence="1 2" key="1">
    <citation type="journal article" date="2019" name="Nat. Ecol. Evol.">
        <title>Megaphylogeny resolves global patterns of mushroom evolution.</title>
        <authorList>
            <person name="Varga T."/>
            <person name="Krizsan K."/>
            <person name="Foldi C."/>
            <person name="Dima B."/>
            <person name="Sanchez-Garcia M."/>
            <person name="Sanchez-Ramirez S."/>
            <person name="Szollosi G.J."/>
            <person name="Szarkandi J.G."/>
            <person name="Papp V."/>
            <person name="Albert L."/>
            <person name="Andreopoulos W."/>
            <person name="Angelini C."/>
            <person name="Antonin V."/>
            <person name="Barry K.W."/>
            <person name="Bougher N.L."/>
            <person name="Buchanan P."/>
            <person name="Buyck B."/>
            <person name="Bense V."/>
            <person name="Catcheside P."/>
            <person name="Chovatia M."/>
            <person name="Cooper J."/>
            <person name="Damon W."/>
            <person name="Desjardin D."/>
            <person name="Finy P."/>
            <person name="Geml J."/>
            <person name="Haridas S."/>
            <person name="Hughes K."/>
            <person name="Justo A."/>
            <person name="Karasinski D."/>
            <person name="Kautmanova I."/>
            <person name="Kiss B."/>
            <person name="Kocsube S."/>
            <person name="Kotiranta H."/>
            <person name="LaButti K.M."/>
            <person name="Lechner B.E."/>
            <person name="Liimatainen K."/>
            <person name="Lipzen A."/>
            <person name="Lukacs Z."/>
            <person name="Mihaltcheva S."/>
            <person name="Morgado L.N."/>
            <person name="Niskanen T."/>
            <person name="Noordeloos M.E."/>
            <person name="Ohm R.A."/>
            <person name="Ortiz-Santana B."/>
            <person name="Ovrebo C."/>
            <person name="Racz N."/>
            <person name="Riley R."/>
            <person name="Savchenko A."/>
            <person name="Shiryaev A."/>
            <person name="Soop K."/>
            <person name="Spirin V."/>
            <person name="Szebenyi C."/>
            <person name="Tomsovsky M."/>
            <person name="Tulloss R.E."/>
            <person name="Uehling J."/>
            <person name="Grigoriev I.V."/>
            <person name="Vagvolgyi C."/>
            <person name="Papp T."/>
            <person name="Martin F.M."/>
            <person name="Miettinen O."/>
            <person name="Hibbett D.S."/>
            <person name="Nagy L.G."/>
        </authorList>
    </citation>
    <scope>NUCLEOTIDE SEQUENCE [LARGE SCALE GENOMIC DNA]</scope>
    <source>
        <strain evidence="1 2">OMC1185</strain>
    </source>
</reference>
<organism evidence="1 2">
    <name type="scientific">Heliocybe sulcata</name>
    <dbReference type="NCBI Taxonomy" id="5364"/>
    <lineage>
        <taxon>Eukaryota</taxon>
        <taxon>Fungi</taxon>
        <taxon>Dikarya</taxon>
        <taxon>Basidiomycota</taxon>
        <taxon>Agaricomycotina</taxon>
        <taxon>Agaricomycetes</taxon>
        <taxon>Gloeophyllales</taxon>
        <taxon>Gloeophyllaceae</taxon>
        <taxon>Heliocybe</taxon>
    </lineage>
</organism>
<accession>A0A5C3MK82</accession>
<keyword evidence="2" id="KW-1185">Reference proteome</keyword>
<sequence length="199" mass="22368">MNTLIPDPYATTPLFMPPELNIQGIIKHSRMATIKPTYPYSAPVNNELHYACFTTTSSSPYIPSPSHGRPGDLWLNLSESAPSIHFKTENNTWTLWTRVFYDSLPEHPWAVAYLHAGTGTRRWGLTWHCIKNLSLGRRKLEDAGVTSGADIALNIYKQSSSKAKKHQGNVRAQSARRATPYVHLSNGHHIQLITYAQEC</sequence>
<proteinExistence type="predicted"/>
<dbReference type="EMBL" id="ML213538">
    <property type="protein sequence ID" value="TFK45660.1"/>
    <property type="molecule type" value="Genomic_DNA"/>
</dbReference>
<evidence type="ECO:0000313" key="1">
    <source>
        <dbReference type="EMBL" id="TFK45660.1"/>
    </source>
</evidence>
<name>A0A5C3MK82_9AGAM</name>